<keyword evidence="4" id="KW-1185">Reference proteome</keyword>
<proteinExistence type="predicted"/>
<dbReference type="SUPFAM" id="SSF56436">
    <property type="entry name" value="C-type lectin-like"/>
    <property type="match status" value="1"/>
</dbReference>
<evidence type="ECO:0000256" key="1">
    <source>
        <dbReference type="SAM" id="Phobius"/>
    </source>
</evidence>
<dbReference type="InterPro" id="IPR051043">
    <property type="entry name" value="Sulfatase_Mod_Factor_Kinase"/>
</dbReference>
<feature type="domain" description="Sulfatase-modifying factor enzyme-like" evidence="2">
    <location>
        <begin position="52"/>
        <end position="295"/>
    </location>
</feature>
<evidence type="ECO:0000313" key="4">
    <source>
        <dbReference type="Proteomes" id="UP001595818"/>
    </source>
</evidence>
<dbReference type="Proteomes" id="UP001595818">
    <property type="component" value="Unassembled WGS sequence"/>
</dbReference>
<protein>
    <submittedName>
        <fullName evidence="3">Formylglycine-generating enzyme family protein</fullName>
    </submittedName>
</protein>
<dbReference type="PANTHER" id="PTHR23150:SF19">
    <property type="entry name" value="FORMYLGLYCINE-GENERATING ENZYME"/>
    <property type="match status" value="1"/>
</dbReference>
<dbReference type="RefSeq" id="WP_377069494.1">
    <property type="nucleotide sequence ID" value="NZ_JBHSJJ010000029.1"/>
</dbReference>
<keyword evidence="1" id="KW-0472">Membrane</keyword>
<dbReference type="InterPro" id="IPR042095">
    <property type="entry name" value="SUMF_sf"/>
</dbReference>
<evidence type="ECO:0000313" key="3">
    <source>
        <dbReference type="EMBL" id="MFC4875051.1"/>
    </source>
</evidence>
<gene>
    <name evidence="3" type="ORF">ACFPFU_25340</name>
</gene>
<dbReference type="Gene3D" id="3.90.1580.10">
    <property type="entry name" value="paralog of FGE (formylglycine-generating enzyme)"/>
    <property type="match status" value="1"/>
</dbReference>
<reference evidence="4" key="1">
    <citation type="journal article" date="2019" name="Int. J. Syst. Evol. Microbiol.">
        <title>The Global Catalogue of Microorganisms (GCM) 10K type strain sequencing project: providing services to taxonomists for standard genome sequencing and annotation.</title>
        <authorList>
            <consortium name="The Broad Institute Genomics Platform"/>
            <consortium name="The Broad Institute Genome Sequencing Center for Infectious Disease"/>
            <person name="Wu L."/>
            <person name="Ma J."/>
        </authorList>
    </citation>
    <scope>NUCLEOTIDE SEQUENCE [LARGE SCALE GENOMIC DNA]</scope>
    <source>
        <strain evidence="4">CGMCC 4.7466</strain>
    </source>
</reference>
<keyword evidence="1" id="KW-1133">Transmembrane helix</keyword>
<keyword evidence="1" id="KW-0812">Transmembrane</keyword>
<accession>A0ABV9T998</accession>
<dbReference type="InterPro" id="IPR005532">
    <property type="entry name" value="SUMF_dom"/>
</dbReference>
<dbReference type="Pfam" id="PF03781">
    <property type="entry name" value="FGE-sulfatase"/>
    <property type="match status" value="1"/>
</dbReference>
<feature type="transmembrane region" description="Helical" evidence="1">
    <location>
        <begin position="12"/>
        <end position="31"/>
    </location>
</feature>
<sequence length="340" mass="39623">MERQNIRKIYETLLPLVLVTFIFCSFDYSMLITSGNFENYKQAIPGSEVEFEMIAIPKGEFMMGSPESEAGRNADEFPAHSVQIPAFWMGKHEVTWDEFELFVDPRMEKQIAEKLNYDILENNQVDGVSRPTPPFVDMSFGMGKKGYPAVNMTHYAALAYCRWLTAKTGDFYRLPTEEEWEYACRAGSQSAYHFGDDVARLDEYAWYFKNSKNQYQQVGTKKPNPWGLHDMHGNVAEWVMDQYHADYYRHKEKGGQRWAETTQTYPHVVRGGSWDDDPEALRSAARAKSDESWKQRDPQIPKSDWWLTDASHVGFRIVRPLKNPSREEIEAYFYEAIKDF</sequence>
<name>A0ABV9T998_9BACT</name>
<dbReference type="EMBL" id="JBHSJJ010000029">
    <property type="protein sequence ID" value="MFC4875051.1"/>
    <property type="molecule type" value="Genomic_DNA"/>
</dbReference>
<dbReference type="InterPro" id="IPR016187">
    <property type="entry name" value="CTDL_fold"/>
</dbReference>
<evidence type="ECO:0000259" key="2">
    <source>
        <dbReference type="Pfam" id="PF03781"/>
    </source>
</evidence>
<comment type="caution">
    <text evidence="3">The sequence shown here is derived from an EMBL/GenBank/DDBJ whole genome shotgun (WGS) entry which is preliminary data.</text>
</comment>
<dbReference type="PANTHER" id="PTHR23150">
    <property type="entry name" value="SULFATASE MODIFYING FACTOR 1, 2"/>
    <property type="match status" value="1"/>
</dbReference>
<organism evidence="3 4">
    <name type="scientific">Negadavirga shengliensis</name>
    <dbReference type="NCBI Taxonomy" id="1389218"/>
    <lineage>
        <taxon>Bacteria</taxon>
        <taxon>Pseudomonadati</taxon>
        <taxon>Bacteroidota</taxon>
        <taxon>Cytophagia</taxon>
        <taxon>Cytophagales</taxon>
        <taxon>Cyclobacteriaceae</taxon>
        <taxon>Negadavirga</taxon>
    </lineage>
</organism>